<dbReference type="EMBL" id="QVEP01000006">
    <property type="protein sequence ID" value="RGB81289.1"/>
    <property type="molecule type" value="Genomic_DNA"/>
</dbReference>
<evidence type="ECO:0000256" key="2">
    <source>
        <dbReference type="SAM" id="Phobius"/>
    </source>
</evidence>
<dbReference type="Pfam" id="PF00498">
    <property type="entry name" value="FHA"/>
    <property type="match status" value="1"/>
</dbReference>
<sequence length="434" mass="49715">MEIAYSGDAFHTYMVISSEEWGENEDEEKMMSNQSAQVLLPFQVQRLNDRKNYCYDISGRMEFRSYIERKQADRSMIKSVIRFIAGLDQAVEEYLLMPDGLLLQPECMYLEMPEENLRAAYIPGRKEDFSKQLKELTAWLLENTYHEDREGVLLAYELYKSVQQENFLPGRLKELLREEKRENVQGELDMETNKTFVEEASDKGQQREEVDADSKEPASKKLIQGKKAIAWKILSGIAVGAAVVSYVCGWTGKLLQTAGMTVSAEWVTAVFILGAGISVLYRLLSRRTGPKEVNVEKRDPDHHDLFEGGGVYAFTDETGDDIWNTDENKTMLLSRSENQIRLLSLDKKTAPDLVLDRFPCMVGSLQAEDVYVIPVRGISRKHARIEKTEKGIYLMDLNSTNGTRINGEELKKNEKRRLMAEDIIEFAGVRYMFC</sequence>
<name>A0A3E2TR54_9FIRM</name>
<keyword evidence="2" id="KW-0812">Transmembrane</keyword>
<dbReference type="InterPro" id="IPR050923">
    <property type="entry name" value="Cell_Proc_Reg/RNA_Proc"/>
</dbReference>
<dbReference type="InterPro" id="IPR045962">
    <property type="entry name" value="DUF6382"/>
</dbReference>
<organism evidence="4 5">
    <name type="scientific">Coprococcus catus</name>
    <dbReference type="NCBI Taxonomy" id="116085"/>
    <lineage>
        <taxon>Bacteria</taxon>
        <taxon>Bacillati</taxon>
        <taxon>Bacillota</taxon>
        <taxon>Clostridia</taxon>
        <taxon>Lachnospirales</taxon>
        <taxon>Lachnospiraceae</taxon>
        <taxon>Coprococcus</taxon>
    </lineage>
</organism>
<feature type="domain" description="FHA" evidence="3">
    <location>
        <begin position="360"/>
        <end position="410"/>
    </location>
</feature>
<dbReference type="InterPro" id="IPR008984">
    <property type="entry name" value="SMAD_FHA_dom_sf"/>
</dbReference>
<gene>
    <name evidence="4" type="ORF">DW070_03875</name>
</gene>
<dbReference type="CDD" id="cd00060">
    <property type="entry name" value="FHA"/>
    <property type="match status" value="1"/>
</dbReference>
<evidence type="ECO:0000256" key="1">
    <source>
        <dbReference type="SAM" id="MobiDB-lite"/>
    </source>
</evidence>
<feature type="transmembrane region" description="Helical" evidence="2">
    <location>
        <begin position="264"/>
        <end position="284"/>
    </location>
</feature>
<evidence type="ECO:0000313" key="4">
    <source>
        <dbReference type="EMBL" id="RGB81289.1"/>
    </source>
</evidence>
<feature type="transmembrane region" description="Helical" evidence="2">
    <location>
        <begin position="229"/>
        <end position="252"/>
    </location>
</feature>
<dbReference type="Gene3D" id="2.60.200.20">
    <property type="match status" value="1"/>
</dbReference>
<dbReference type="PROSITE" id="PS50006">
    <property type="entry name" value="FHA_DOMAIN"/>
    <property type="match status" value="1"/>
</dbReference>
<comment type="caution">
    <text evidence="4">The sequence shown here is derived from an EMBL/GenBank/DDBJ whole genome shotgun (WGS) entry which is preliminary data.</text>
</comment>
<proteinExistence type="predicted"/>
<dbReference type="PANTHER" id="PTHR23308">
    <property type="entry name" value="NUCLEAR INHIBITOR OF PROTEIN PHOSPHATASE-1"/>
    <property type="match status" value="1"/>
</dbReference>
<dbReference type="RefSeq" id="WP_015513609.1">
    <property type="nucleotide sequence ID" value="NZ_JAQENQ010000003.1"/>
</dbReference>
<accession>A0A3E2TR54</accession>
<dbReference type="SMART" id="SM00240">
    <property type="entry name" value="FHA"/>
    <property type="match status" value="1"/>
</dbReference>
<protein>
    <submittedName>
        <fullName evidence="4">FHA domain-containing protein</fullName>
    </submittedName>
</protein>
<dbReference type="InterPro" id="IPR000253">
    <property type="entry name" value="FHA_dom"/>
</dbReference>
<keyword evidence="2" id="KW-0472">Membrane</keyword>
<dbReference type="SUPFAM" id="SSF49879">
    <property type="entry name" value="SMAD/FHA domain"/>
    <property type="match status" value="1"/>
</dbReference>
<keyword evidence="2" id="KW-1133">Transmembrane helix</keyword>
<reference evidence="4 5" key="1">
    <citation type="submission" date="2018-08" db="EMBL/GenBank/DDBJ databases">
        <title>A genome reference for cultivated species of the human gut microbiota.</title>
        <authorList>
            <person name="Zou Y."/>
            <person name="Xue W."/>
            <person name="Luo G."/>
        </authorList>
    </citation>
    <scope>NUCLEOTIDE SEQUENCE [LARGE SCALE GENOMIC DNA]</scope>
    <source>
        <strain evidence="4 5">AF45-17</strain>
    </source>
</reference>
<dbReference type="AlphaFoldDB" id="A0A3E2TR54"/>
<evidence type="ECO:0000313" key="5">
    <source>
        <dbReference type="Proteomes" id="UP000260773"/>
    </source>
</evidence>
<dbReference type="Proteomes" id="UP000260773">
    <property type="component" value="Unassembled WGS sequence"/>
</dbReference>
<feature type="region of interest" description="Disordered" evidence="1">
    <location>
        <begin position="197"/>
        <end position="217"/>
    </location>
</feature>
<evidence type="ECO:0000259" key="3">
    <source>
        <dbReference type="PROSITE" id="PS50006"/>
    </source>
</evidence>
<dbReference type="Pfam" id="PF19909">
    <property type="entry name" value="DUF6382"/>
    <property type="match status" value="1"/>
</dbReference>